<organism evidence="2 3">
    <name type="scientific">Colletotrichum zoysiae</name>
    <dbReference type="NCBI Taxonomy" id="1216348"/>
    <lineage>
        <taxon>Eukaryota</taxon>
        <taxon>Fungi</taxon>
        <taxon>Dikarya</taxon>
        <taxon>Ascomycota</taxon>
        <taxon>Pezizomycotina</taxon>
        <taxon>Sordariomycetes</taxon>
        <taxon>Hypocreomycetidae</taxon>
        <taxon>Glomerellales</taxon>
        <taxon>Glomerellaceae</taxon>
        <taxon>Colletotrichum</taxon>
        <taxon>Colletotrichum graminicola species complex</taxon>
    </lineage>
</organism>
<keyword evidence="2" id="KW-0808">Transferase</keyword>
<name>A0AAD9H373_9PEZI</name>
<dbReference type="AlphaFoldDB" id="A0AAD9H373"/>
<dbReference type="SUPFAM" id="SSF53335">
    <property type="entry name" value="S-adenosyl-L-methionine-dependent methyltransferases"/>
    <property type="match status" value="1"/>
</dbReference>
<dbReference type="GO" id="GO:0008168">
    <property type="term" value="F:methyltransferase activity"/>
    <property type="evidence" value="ECO:0007669"/>
    <property type="project" value="UniProtKB-KW"/>
</dbReference>
<gene>
    <name evidence="2" type="ORF">LX32DRAFT_575681</name>
</gene>
<dbReference type="Gene3D" id="3.40.50.150">
    <property type="entry name" value="Vaccinia Virus protein VP39"/>
    <property type="match status" value="1"/>
</dbReference>
<evidence type="ECO:0000259" key="1">
    <source>
        <dbReference type="Pfam" id="PF08242"/>
    </source>
</evidence>
<evidence type="ECO:0000313" key="3">
    <source>
        <dbReference type="Proteomes" id="UP001232148"/>
    </source>
</evidence>
<dbReference type="EMBL" id="MU843122">
    <property type="protein sequence ID" value="KAK2021248.1"/>
    <property type="molecule type" value="Genomic_DNA"/>
</dbReference>
<keyword evidence="3" id="KW-1185">Reference proteome</keyword>
<comment type="caution">
    <text evidence="2">The sequence shown here is derived from an EMBL/GenBank/DDBJ whole genome shotgun (WGS) entry which is preliminary data.</text>
</comment>
<evidence type="ECO:0000313" key="2">
    <source>
        <dbReference type="EMBL" id="KAK2021248.1"/>
    </source>
</evidence>
<dbReference type="Proteomes" id="UP001232148">
    <property type="component" value="Unassembled WGS sequence"/>
</dbReference>
<sequence>MTRSTFGNAIYFPFFLRWIYDILTLDIYCPLVWGCSKKILQRHYSKPVSAAASGDLNGRPRLLDIGVGTGYWVAHAPLAPRTSILLVDINENPLIESKKRISKAHPTVLLETDKMDVFDLGSARPVALDPASNRAQGGMKFDVTSCMLLLHCLPGPSNNKGKALARLSHVIEKDGVLVGATVLGRGVKHNVLGQFIMFWHNLLGIFHNHEDGANDIIEPLKCAFSIVEWRIEGTMLLFEARSPRPQDS</sequence>
<proteinExistence type="predicted"/>
<accession>A0AAD9H373</accession>
<dbReference type="Pfam" id="PF08242">
    <property type="entry name" value="Methyltransf_12"/>
    <property type="match status" value="1"/>
</dbReference>
<dbReference type="InterPro" id="IPR013217">
    <property type="entry name" value="Methyltransf_12"/>
</dbReference>
<keyword evidence="2" id="KW-0489">Methyltransferase</keyword>
<feature type="domain" description="Methyltransferase type 12" evidence="1">
    <location>
        <begin position="63"/>
        <end position="177"/>
    </location>
</feature>
<protein>
    <submittedName>
        <fullName evidence="2">Methyltransferase domain-containing protein</fullName>
    </submittedName>
</protein>
<reference evidence="2" key="1">
    <citation type="submission" date="2021-06" db="EMBL/GenBank/DDBJ databases">
        <title>Comparative genomics, transcriptomics and evolutionary studies reveal genomic signatures of adaptation to plant cell wall in hemibiotrophic fungi.</title>
        <authorList>
            <consortium name="DOE Joint Genome Institute"/>
            <person name="Baroncelli R."/>
            <person name="Diaz J.F."/>
            <person name="Benocci T."/>
            <person name="Peng M."/>
            <person name="Battaglia E."/>
            <person name="Haridas S."/>
            <person name="Andreopoulos W."/>
            <person name="Labutti K."/>
            <person name="Pangilinan J."/>
            <person name="Floch G.L."/>
            <person name="Makela M.R."/>
            <person name="Henrissat B."/>
            <person name="Grigoriev I.V."/>
            <person name="Crouch J.A."/>
            <person name="De Vries R.P."/>
            <person name="Sukno S.A."/>
            <person name="Thon M.R."/>
        </authorList>
    </citation>
    <scope>NUCLEOTIDE SEQUENCE</scope>
    <source>
        <strain evidence="2">MAFF235873</strain>
    </source>
</reference>
<dbReference type="GO" id="GO:0032259">
    <property type="term" value="P:methylation"/>
    <property type="evidence" value="ECO:0007669"/>
    <property type="project" value="UniProtKB-KW"/>
</dbReference>
<feature type="non-terminal residue" evidence="2">
    <location>
        <position position="248"/>
    </location>
</feature>
<dbReference type="InterPro" id="IPR029063">
    <property type="entry name" value="SAM-dependent_MTases_sf"/>
</dbReference>